<proteinExistence type="predicted"/>
<dbReference type="InterPro" id="IPR013120">
    <property type="entry name" value="FAR_NAD-bd"/>
</dbReference>
<dbReference type="Pfam" id="PF00550">
    <property type="entry name" value="PP-binding"/>
    <property type="match status" value="1"/>
</dbReference>
<dbReference type="Gene3D" id="3.30.300.30">
    <property type="match status" value="1"/>
</dbReference>
<name>A0ABY6U117_BIOOC</name>
<evidence type="ECO:0000259" key="5">
    <source>
        <dbReference type="PROSITE" id="PS50075"/>
    </source>
</evidence>
<dbReference type="InterPro" id="IPR009081">
    <property type="entry name" value="PP-bd_ACP"/>
</dbReference>
<dbReference type="InterPro" id="IPR020845">
    <property type="entry name" value="AMP-binding_CS"/>
</dbReference>
<dbReference type="Pfam" id="PF07993">
    <property type="entry name" value="NAD_binding_4"/>
    <property type="match status" value="1"/>
</dbReference>
<evidence type="ECO:0000256" key="2">
    <source>
        <dbReference type="ARBA" id="ARBA00022553"/>
    </source>
</evidence>
<dbReference type="PROSITE" id="PS00012">
    <property type="entry name" value="PHOSPHOPANTETHEINE"/>
    <property type="match status" value="1"/>
</dbReference>
<feature type="domain" description="Carrier" evidence="5">
    <location>
        <begin position="558"/>
        <end position="638"/>
    </location>
</feature>
<protein>
    <recommendedName>
        <fullName evidence="5">Carrier domain-containing protein</fullName>
    </recommendedName>
</protein>
<dbReference type="Pfam" id="PF00501">
    <property type="entry name" value="AMP-binding"/>
    <property type="match status" value="1"/>
</dbReference>
<dbReference type="SUPFAM" id="SSF56801">
    <property type="entry name" value="Acetyl-CoA synthetase-like"/>
    <property type="match status" value="1"/>
</dbReference>
<accession>A0ABY6U117</accession>
<dbReference type="SUPFAM" id="SSF51735">
    <property type="entry name" value="NAD(P)-binding Rossmann-fold domains"/>
    <property type="match status" value="1"/>
</dbReference>
<feature type="compositionally biased region" description="Polar residues" evidence="4">
    <location>
        <begin position="21"/>
        <end position="32"/>
    </location>
</feature>
<dbReference type="InterPro" id="IPR006162">
    <property type="entry name" value="Ppantetheine_attach_site"/>
</dbReference>
<evidence type="ECO:0000313" key="7">
    <source>
        <dbReference type="Proteomes" id="UP000766486"/>
    </source>
</evidence>
<dbReference type="SMART" id="SM00823">
    <property type="entry name" value="PKS_PP"/>
    <property type="match status" value="1"/>
</dbReference>
<keyword evidence="3" id="KW-0521">NADP</keyword>
<dbReference type="InterPro" id="IPR051414">
    <property type="entry name" value="Adenylate-forming_Reductase"/>
</dbReference>
<dbReference type="InterPro" id="IPR020806">
    <property type="entry name" value="PKS_PP-bd"/>
</dbReference>
<dbReference type="InterPro" id="IPR000873">
    <property type="entry name" value="AMP-dep_synth/lig_dom"/>
</dbReference>
<dbReference type="Gene3D" id="1.10.1200.10">
    <property type="entry name" value="ACP-like"/>
    <property type="match status" value="1"/>
</dbReference>
<dbReference type="PROSITE" id="PS50075">
    <property type="entry name" value="CARRIER"/>
    <property type="match status" value="1"/>
</dbReference>
<dbReference type="Gene3D" id="3.40.50.300">
    <property type="entry name" value="P-loop containing nucleotide triphosphate hydrolases"/>
    <property type="match status" value="1"/>
</dbReference>
<dbReference type="EMBL" id="CABFNS010000715">
    <property type="protein sequence ID" value="VUC24080.1"/>
    <property type="molecule type" value="Genomic_DNA"/>
</dbReference>
<evidence type="ECO:0000256" key="3">
    <source>
        <dbReference type="ARBA" id="ARBA00022857"/>
    </source>
</evidence>
<gene>
    <name evidence="6" type="ORF">CLO192961_LOCUS132631</name>
</gene>
<dbReference type="InterPro" id="IPR042099">
    <property type="entry name" value="ANL_N_sf"/>
</dbReference>
<reference evidence="6 7" key="1">
    <citation type="submission" date="2019-06" db="EMBL/GenBank/DDBJ databases">
        <authorList>
            <person name="Broberg M."/>
        </authorList>
    </citation>
    <scope>NUCLEOTIDE SEQUENCE [LARGE SCALE GENOMIC DNA]</scope>
</reference>
<dbReference type="SUPFAM" id="SSF47336">
    <property type="entry name" value="ACP-like"/>
    <property type="match status" value="1"/>
</dbReference>
<comment type="caution">
    <text evidence="6">The sequence shown here is derived from an EMBL/GenBank/DDBJ whole genome shotgun (WGS) entry which is preliminary data.</text>
</comment>
<keyword evidence="7" id="KW-1185">Reference proteome</keyword>
<keyword evidence="2" id="KW-0597">Phosphoprotein</keyword>
<feature type="region of interest" description="Disordered" evidence="4">
    <location>
        <begin position="1"/>
        <end position="33"/>
    </location>
</feature>
<dbReference type="InterPro" id="IPR036291">
    <property type="entry name" value="NAD(P)-bd_dom_sf"/>
</dbReference>
<dbReference type="Gene3D" id="3.40.50.12780">
    <property type="entry name" value="N-terminal domain of ligase-like"/>
    <property type="match status" value="1"/>
</dbReference>
<dbReference type="PANTHER" id="PTHR43439:SF2">
    <property type="entry name" value="ENZYME, PUTATIVE (JCVI)-RELATED"/>
    <property type="match status" value="1"/>
</dbReference>
<dbReference type="PROSITE" id="PS00455">
    <property type="entry name" value="AMP_BINDING"/>
    <property type="match status" value="1"/>
</dbReference>
<keyword evidence="1" id="KW-0596">Phosphopantetheine</keyword>
<dbReference type="InterPro" id="IPR045851">
    <property type="entry name" value="AMP-bd_C_sf"/>
</dbReference>
<dbReference type="Pfam" id="PF23562">
    <property type="entry name" value="AMP-binding_C_3"/>
    <property type="match status" value="1"/>
</dbReference>
<sequence>MGDLQVLTPSHPLTVDPHTHGLNTKRTAQAKSTPLYDTRTVPELMSKRARDHPDTPILGYPSSGTEYVEYNFGQLEQFSGAAASEFANSLPVRTSSSEKAKVVALLGPSNLDYIIAVLALSKLGFTILFLSPRLAISAYEHLLEKTDCQHIVVDKSLSKITDELIERDPKITAVGFVPQSQYEQQGSWTPPALELNEETNQTAWIIHSSGSTGPPKPIYQTHHAALRNCENNMNMQGFITLPLYHGHGVSSVFRSITSIKKIYLMNATLPLTSPTLVQIMSTHKFDIFYGVPYALKLLAESENGIKVLAEMKVVMFGGSACPDALGDLLVNNGVNLISHYGCTETGQLMTSFRPAGDKHWNYVRVHEKLRPHVTFEQQGDSKLFELVVGPGWPSKVDMNRDDGSYATKDLFIPHPTIENAWKYISRRDDTIILLNGEKMIPIAMEQAVRQHPLVRDAIIFGTGQAQVGLLVFASENASDMAHEALINTIWPTIVEQNNQLPNYAHLDRGMISVLPPGTEFPRTEKGTIIRQAVYQTFQAVIKGTYENFENQNGGSLILALPEMKSYLRGKMRDLFKLEEIVLTDDVDLFALGVDSLQSTLLRTAILKDVDFNGNSVPQNIVFEFPSISRLANALVSIRENKELDQEDVSEQMKSLVEKYAQWPPHVPQPIMTQTSAVVVTGATGSLGAHLVACLAKNLSVDTVYCLVRAESDKVAMHRVVQSMRRRRVYHTLSREERLRLCYCSSDLLDQRLGLSDERYQSIRASVVSVMHCAWSVNFNKHLSSFEDCIVGVHNLVSLCLSASRPKPAMFNFCSSVSTVSLMTGTIPTSVPSFDKAQALGYAQSKLVSEHLVQKAVQDTEITARVIRVGQITGDTTNGIWNESEAIPLLLSTVNTLGSLPALDETHRWLPVDIVARAFADISLSDSADIVFNLVNRNSFHWTDDLLPRLREAGLHFSQVDQQQWPKQLRESNPDPAVNPTIKLLKFFESKYGIKKTKRAPVYDTGNTEQASSPLQSVSALAPSLIEKMVNNFFHLMWTSHQKFEYNNMKLFVINGSNSSLVAKELANKLRCCVINGDSLHDAVVVSKMANGMDISPLDYSIWLSSMKLRVLECIRSTQLLGQGEEQKPIVLACPALDSQHKKFLTNVLGDGSVKTTFVKLESSEAGPSTAPDTISVPASNWDEDDVLPISTYDMNTLEIAELVLFVA</sequence>
<evidence type="ECO:0000256" key="4">
    <source>
        <dbReference type="SAM" id="MobiDB-lite"/>
    </source>
</evidence>
<dbReference type="PANTHER" id="PTHR43439">
    <property type="entry name" value="PHENYLACETATE-COENZYME A LIGASE"/>
    <property type="match status" value="1"/>
</dbReference>
<evidence type="ECO:0000256" key="1">
    <source>
        <dbReference type="ARBA" id="ARBA00022450"/>
    </source>
</evidence>
<dbReference type="InterPro" id="IPR036736">
    <property type="entry name" value="ACP-like_sf"/>
</dbReference>
<dbReference type="Gene3D" id="3.40.50.720">
    <property type="entry name" value="NAD(P)-binding Rossmann-like Domain"/>
    <property type="match status" value="1"/>
</dbReference>
<dbReference type="Proteomes" id="UP000766486">
    <property type="component" value="Unassembled WGS sequence"/>
</dbReference>
<organism evidence="6 7">
    <name type="scientific">Bionectria ochroleuca</name>
    <name type="common">Gliocladium roseum</name>
    <dbReference type="NCBI Taxonomy" id="29856"/>
    <lineage>
        <taxon>Eukaryota</taxon>
        <taxon>Fungi</taxon>
        <taxon>Dikarya</taxon>
        <taxon>Ascomycota</taxon>
        <taxon>Pezizomycotina</taxon>
        <taxon>Sordariomycetes</taxon>
        <taxon>Hypocreomycetidae</taxon>
        <taxon>Hypocreales</taxon>
        <taxon>Bionectriaceae</taxon>
        <taxon>Clonostachys</taxon>
    </lineage>
</organism>
<evidence type="ECO:0000313" key="6">
    <source>
        <dbReference type="EMBL" id="VUC24080.1"/>
    </source>
</evidence>
<dbReference type="InterPro" id="IPR027417">
    <property type="entry name" value="P-loop_NTPase"/>
</dbReference>